<dbReference type="EMBL" id="JASNQZ010000004">
    <property type="protein sequence ID" value="KAL0958025.1"/>
    <property type="molecule type" value="Genomic_DNA"/>
</dbReference>
<organism evidence="1 2">
    <name type="scientific">Hohenbuehelia grisea</name>
    <dbReference type="NCBI Taxonomy" id="104357"/>
    <lineage>
        <taxon>Eukaryota</taxon>
        <taxon>Fungi</taxon>
        <taxon>Dikarya</taxon>
        <taxon>Basidiomycota</taxon>
        <taxon>Agaricomycotina</taxon>
        <taxon>Agaricomycetes</taxon>
        <taxon>Agaricomycetidae</taxon>
        <taxon>Agaricales</taxon>
        <taxon>Pleurotineae</taxon>
        <taxon>Pleurotaceae</taxon>
        <taxon>Hohenbuehelia</taxon>
    </lineage>
</organism>
<evidence type="ECO:0000313" key="2">
    <source>
        <dbReference type="Proteomes" id="UP001556367"/>
    </source>
</evidence>
<protein>
    <submittedName>
        <fullName evidence="1">Uncharacterized protein</fullName>
    </submittedName>
</protein>
<reference evidence="2" key="1">
    <citation type="submission" date="2024-06" db="EMBL/GenBank/DDBJ databases">
        <title>Multi-omics analyses provide insights into the biosynthesis of the anticancer antibiotic pleurotin in Hohenbuehelia grisea.</title>
        <authorList>
            <person name="Weaver J.A."/>
            <person name="Alberti F."/>
        </authorList>
    </citation>
    <scope>NUCLEOTIDE SEQUENCE [LARGE SCALE GENOMIC DNA]</scope>
    <source>
        <strain evidence="2">T-177</strain>
    </source>
</reference>
<sequence>MAEEDLYRNVEITSLKALWQLSDAIEAVPSRGPYIESFTLTLQSHIIGCFTVGNAFRELGPHLTNLRCARIHAPFLCPHSLAYVFRALTQGQKGLELQISAVHHTVPHRCSWAQAIRSVRSLSNSPKAVLCSFEGPAPLVALFPPGMDSLTEVKLDFPESAAANVKNVVAALATSCGPQLSRLTCLRDRKSLVLLQALAGVSKGFPRLEELVIARRVRAGANAPAVVEDSDEDHATTDDESAQGVLQLASCINSLRSFTFESRQVIARLEE</sequence>
<gene>
    <name evidence="1" type="ORF">HGRIS_000201</name>
</gene>
<name>A0ABR3JQC8_9AGAR</name>
<comment type="caution">
    <text evidence="1">The sequence shown here is derived from an EMBL/GenBank/DDBJ whole genome shotgun (WGS) entry which is preliminary data.</text>
</comment>
<dbReference type="Proteomes" id="UP001556367">
    <property type="component" value="Unassembled WGS sequence"/>
</dbReference>
<proteinExistence type="predicted"/>
<accession>A0ABR3JQC8</accession>
<keyword evidence="2" id="KW-1185">Reference proteome</keyword>
<evidence type="ECO:0000313" key="1">
    <source>
        <dbReference type="EMBL" id="KAL0958025.1"/>
    </source>
</evidence>